<gene>
    <name evidence="9" type="primary">LOC106744676</name>
</gene>
<dbReference type="PANTHER" id="PTHR12459:SF15">
    <property type="entry name" value="TRANSMEMBRANE PROTEIN 135"/>
    <property type="match status" value="1"/>
</dbReference>
<dbReference type="OrthoDB" id="291792at2759"/>
<evidence type="ECO:0000256" key="4">
    <source>
        <dbReference type="ARBA" id="ARBA00022989"/>
    </source>
</evidence>
<dbReference type="AlphaFoldDB" id="A0A6P3X9N9"/>
<evidence type="ECO:0000259" key="7">
    <source>
        <dbReference type="Pfam" id="PF15982"/>
    </source>
</evidence>
<comment type="subcellular location">
    <subcellularLocation>
        <location evidence="1">Endomembrane system</location>
        <topology evidence="1">Multi-pass membrane protein</topology>
    </subcellularLocation>
</comment>
<evidence type="ECO:0000313" key="9">
    <source>
        <dbReference type="RefSeq" id="XP_014475106.1"/>
    </source>
</evidence>
<protein>
    <submittedName>
        <fullName evidence="9">Transmembrane protein 135-like</fullName>
    </submittedName>
</protein>
<dbReference type="PANTHER" id="PTHR12459">
    <property type="entry name" value="TRANSMEMBRANE PROTEIN 135-RELATED"/>
    <property type="match status" value="1"/>
</dbReference>
<evidence type="ECO:0000256" key="5">
    <source>
        <dbReference type="ARBA" id="ARBA00023136"/>
    </source>
</evidence>
<evidence type="ECO:0000256" key="1">
    <source>
        <dbReference type="ARBA" id="ARBA00004127"/>
    </source>
</evidence>
<keyword evidence="4 6" id="KW-1133">Transmembrane helix</keyword>
<evidence type="ECO:0000313" key="8">
    <source>
        <dbReference type="Proteomes" id="UP000515204"/>
    </source>
</evidence>
<feature type="transmembrane region" description="Helical" evidence="6">
    <location>
        <begin position="158"/>
        <end position="176"/>
    </location>
</feature>
<proteinExistence type="inferred from homology"/>
<dbReference type="InterPro" id="IPR026749">
    <property type="entry name" value="Tmem135"/>
</dbReference>
<keyword evidence="8" id="KW-1185">Reference proteome</keyword>
<evidence type="ECO:0000256" key="6">
    <source>
        <dbReference type="SAM" id="Phobius"/>
    </source>
</evidence>
<reference evidence="9" key="1">
    <citation type="submission" date="2025-08" db="UniProtKB">
        <authorList>
            <consortium name="RefSeq"/>
        </authorList>
    </citation>
    <scope>IDENTIFICATION</scope>
</reference>
<keyword evidence="3 6" id="KW-0812">Transmembrane</keyword>
<feature type="transmembrane region" description="Helical" evidence="6">
    <location>
        <begin position="68"/>
        <end position="89"/>
    </location>
</feature>
<feature type="domain" description="Transmembrane protein 135 N-terminal" evidence="7">
    <location>
        <begin position="13"/>
        <end position="145"/>
    </location>
</feature>
<keyword evidence="5 6" id="KW-0472">Membrane</keyword>
<dbReference type="Proteomes" id="UP000515204">
    <property type="component" value="Unplaced"/>
</dbReference>
<dbReference type="Pfam" id="PF15982">
    <property type="entry name" value="TMEM135_C_rich"/>
    <property type="match status" value="1"/>
</dbReference>
<comment type="similarity">
    <text evidence="2">Belongs to the TMEM135 family.</text>
</comment>
<name>A0A6P3X9N9_DINQU</name>
<feature type="transmembrane region" description="Helical" evidence="6">
    <location>
        <begin position="390"/>
        <end position="410"/>
    </location>
</feature>
<accession>A0A6P3X9N9</accession>
<dbReference type="GO" id="GO:0012505">
    <property type="term" value="C:endomembrane system"/>
    <property type="evidence" value="ECO:0007669"/>
    <property type="project" value="UniProtKB-SubCell"/>
</dbReference>
<evidence type="ECO:0000256" key="3">
    <source>
        <dbReference type="ARBA" id="ARBA00022692"/>
    </source>
</evidence>
<sequence length="467" mass="53302">MPVRLSKFAVDATCAEYSHPWTSSCISSNAGLGLHSLEESLRIYTTLYLFALLMKRKKPTKEDIKKTILGILQSTAFLAWSGFSYSLFICCLSRLLGHLNILTVSYVPSFLSSLTAILIERPSRRPLLCLYVANVATETLFRMGVWRGYFSPIPKGEVYIFAVSAAVLLYFFRSKVNKQDSIYKILRLIIGPYEETEYAVKKDSHSKASFESVEDNSIEENNDIRKKCKKNKFSILQKSFETYKYLINILKARSRHASCPHPYSCAHYILTGSARAFSYGIGGQLALQLILQFKKLLRNPKLIKTTILRRENLNLAIFLGGCSGLFRVISCLLRRTFHKDSHIYAIPAGFIASMAFMTYPSNVIALYFMWKALQLLWNDAVESGKVPEVKWFMILWYCLSTALLFHAAIIEPQNLRSSYFKFLYNMSGGRIAVMSRIPLDMFGLESSKNLKEVLRKTHLTDQISYSF</sequence>
<dbReference type="KEGG" id="dqu:106744676"/>
<organism evidence="8 9">
    <name type="scientific">Dinoponera quadriceps</name>
    <name type="common">South American ant</name>
    <dbReference type="NCBI Taxonomy" id="609295"/>
    <lineage>
        <taxon>Eukaryota</taxon>
        <taxon>Metazoa</taxon>
        <taxon>Ecdysozoa</taxon>
        <taxon>Arthropoda</taxon>
        <taxon>Hexapoda</taxon>
        <taxon>Insecta</taxon>
        <taxon>Pterygota</taxon>
        <taxon>Neoptera</taxon>
        <taxon>Endopterygota</taxon>
        <taxon>Hymenoptera</taxon>
        <taxon>Apocrita</taxon>
        <taxon>Aculeata</taxon>
        <taxon>Formicoidea</taxon>
        <taxon>Formicidae</taxon>
        <taxon>Ponerinae</taxon>
        <taxon>Ponerini</taxon>
        <taxon>Dinoponera</taxon>
    </lineage>
</organism>
<feature type="transmembrane region" description="Helical" evidence="6">
    <location>
        <begin position="95"/>
        <end position="119"/>
    </location>
</feature>
<feature type="transmembrane region" description="Helical" evidence="6">
    <location>
        <begin position="313"/>
        <end position="333"/>
    </location>
</feature>
<dbReference type="GeneID" id="106744676"/>
<feature type="transmembrane region" description="Helical" evidence="6">
    <location>
        <begin position="345"/>
        <end position="370"/>
    </location>
</feature>
<evidence type="ECO:0000256" key="2">
    <source>
        <dbReference type="ARBA" id="ARBA00008924"/>
    </source>
</evidence>
<dbReference type="RefSeq" id="XP_014475106.1">
    <property type="nucleotide sequence ID" value="XM_014619620.1"/>
</dbReference>
<dbReference type="InterPro" id="IPR031926">
    <property type="entry name" value="TMEM135_N"/>
</dbReference>